<dbReference type="EMBL" id="JBHSEF010000021">
    <property type="protein sequence ID" value="MFC4355006.1"/>
    <property type="molecule type" value="Genomic_DNA"/>
</dbReference>
<reference evidence="2" key="1">
    <citation type="journal article" date="2019" name="Int. J. Syst. Evol. Microbiol.">
        <title>The Global Catalogue of Microorganisms (GCM) 10K type strain sequencing project: providing services to taxonomists for standard genome sequencing and annotation.</title>
        <authorList>
            <consortium name="The Broad Institute Genomics Platform"/>
            <consortium name="The Broad Institute Genome Sequencing Center for Infectious Disease"/>
            <person name="Wu L."/>
            <person name="Ma J."/>
        </authorList>
    </citation>
    <scope>NUCLEOTIDE SEQUENCE [LARGE SCALE GENOMIC DNA]</scope>
    <source>
        <strain evidence="2">CCUG 50353</strain>
    </source>
</reference>
<accession>A0ABV8UWQ4</accession>
<protein>
    <submittedName>
        <fullName evidence="1">DUF4362 domain-containing protein</fullName>
    </submittedName>
</protein>
<dbReference type="Pfam" id="PF14275">
    <property type="entry name" value="DUF4362"/>
    <property type="match status" value="1"/>
</dbReference>
<dbReference type="InterPro" id="IPR025372">
    <property type="entry name" value="DUF4362"/>
</dbReference>
<keyword evidence="2" id="KW-1185">Reference proteome</keyword>
<dbReference type="PROSITE" id="PS51257">
    <property type="entry name" value="PROKAR_LIPOPROTEIN"/>
    <property type="match status" value="1"/>
</dbReference>
<evidence type="ECO:0000313" key="1">
    <source>
        <dbReference type="EMBL" id="MFC4355006.1"/>
    </source>
</evidence>
<proteinExistence type="predicted"/>
<evidence type="ECO:0000313" key="2">
    <source>
        <dbReference type="Proteomes" id="UP001595733"/>
    </source>
</evidence>
<name>A0ABV8UWQ4_9BACL</name>
<sequence length="148" mass="16623">MKRLLSSMTLVMLMIGCTSGEEGTVITVDPSTVEPLEELPEDIVDTHGEITNLEQLEEFIQKVEVFEPDSVRIISYTTEGDPIVKEVEFTGELFEITYDTRRDGFGSQVIRNYTCTAIDREETQSSVTFKFTGCEGEQDSIVLLDLPN</sequence>
<dbReference type="Proteomes" id="UP001595733">
    <property type="component" value="Unassembled WGS sequence"/>
</dbReference>
<organism evidence="1 2">
    <name type="scientific">Chryseomicrobium palamuruense</name>
    <dbReference type="NCBI Taxonomy" id="682973"/>
    <lineage>
        <taxon>Bacteria</taxon>
        <taxon>Bacillati</taxon>
        <taxon>Bacillota</taxon>
        <taxon>Bacilli</taxon>
        <taxon>Bacillales</taxon>
        <taxon>Caryophanaceae</taxon>
        <taxon>Chryseomicrobium</taxon>
    </lineage>
</organism>
<comment type="caution">
    <text evidence="1">The sequence shown here is derived from an EMBL/GenBank/DDBJ whole genome shotgun (WGS) entry which is preliminary data.</text>
</comment>
<gene>
    <name evidence="1" type="ORF">ACFO0S_08100</name>
</gene>
<dbReference type="RefSeq" id="WP_378141313.1">
    <property type="nucleotide sequence ID" value="NZ_JBHSEF010000021.1"/>
</dbReference>